<accession>A0A443QCJ1</accession>
<keyword evidence="3" id="KW-1185">Reference proteome</keyword>
<dbReference type="AlphaFoldDB" id="A0A443QCJ1"/>
<name>A0A443QCJ1_9ACAR</name>
<evidence type="ECO:0000313" key="3">
    <source>
        <dbReference type="Proteomes" id="UP000288716"/>
    </source>
</evidence>
<gene>
    <name evidence="2" type="ORF">B4U80_11468</name>
</gene>
<dbReference type="VEuPathDB" id="VectorBase:LDEU014446"/>
<feature type="compositionally biased region" description="Low complexity" evidence="1">
    <location>
        <begin position="10"/>
        <end position="40"/>
    </location>
</feature>
<sequence length="49" mass="5416">MRTTCRPSPTSARWWRASSTSRWPAAASARTGRTSTTWRAPTTPPPGAW</sequence>
<comment type="caution">
    <text evidence="2">The sequence shown here is derived from an EMBL/GenBank/DDBJ whole genome shotgun (WGS) entry which is preliminary data.</text>
</comment>
<proteinExistence type="predicted"/>
<organism evidence="2 3">
    <name type="scientific">Leptotrombidium deliense</name>
    <dbReference type="NCBI Taxonomy" id="299467"/>
    <lineage>
        <taxon>Eukaryota</taxon>
        <taxon>Metazoa</taxon>
        <taxon>Ecdysozoa</taxon>
        <taxon>Arthropoda</taxon>
        <taxon>Chelicerata</taxon>
        <taxon>Arachnida</taxon>
        <taxon>Acari</taxon>
        <taxon>Acariformes</taxon>
        <taxon>Trombidiformes</taxon>
        <taxon>Prostigmata</taxon>
        <taxon>Anystina</taxon>
        <taxon>Parasitengona</taxon>
        <taxon>Trombiculoidea</taxon>
        <taxon>Trombiculidae</taxon>
        <taxon>Leptotrombidium</taxon>
    </lineage>
</organism>
<protein>
    <submittedName>
        <fullName evidence="2">Uncharacterized protein</fullName>
    </submittedName>
</protein>
<evidence type="ECO:0000313" key="2">
    <source>
        <dbReference type="EMBL" id="RWS00722.1"/>
    </source>
</evidence>
<dbReference type="Proteomes" id="UP000288716">
    <property type="component" value="Unassembled WGS sequence"/>
</dbReference>
<reference evidence="2 3" key="1">
    <citation type="journal article" date="2018" name="Gigascience">
        <title>Genomes of trombidid mites reveal novel predicted allergens and laterally-transferred genes associated with secondary metabolism.</title>
        <authorList>
            <person name="Dong X."/>
            <person name="Chaisiri K."/>
            <person name="Xia D."/>
            <person name="Armstrong S.D."/>
            <person name="Fang Y."/>
            <person name="Donnelly M.J."/>
            <person name="Kadowaki T."/>
            <person name="McGarry J.W."/>
            <person name="Darby A.C."/>
            <person name="Makepeace B.L."/>
        </authorList>
    </citation>
    <scope>NUCLEOTIDE SEQUENCE [LARGE SCALE GENOMIC DNA]</scope>
    <source>
        <strain evidence="2">UoL-UT</strain>
    </source>
</reference>
<feature type="region of interest" description="Disordered" evidence="1">
    <location>
        <begin position="1"/>
        <end position="49"/>
    </location>
</feature>
<dbReference type="EMBL" id="NCKV01059148">
    <property type="protein sequence ID" value="RWS00722.1"/>
    <property type="molecule type" value="Genomic_DNA"/>
</dbReference>
<evidence type="ECO:0000256" key="1">
    <source>
        <dbReference type="SAM" id="MobiDB-lite"/>
    </source>
</evidence>